<gene>
    <name evidence="3" type="ORF">APB76_06810</name>
</gene>
<evidence type="ECO:0000313" key="4">
    <source>
        <dbReference type="Proteomes" id="UP000078406"/>
    </source>
</evidence>
<reference evidence="3 4" key="1">
    <citation type="journal article" date="2016" name="Syst. Appl. Microbiol.">
        <title>Vibrio bivalvicida sp. nov., a novel larval pathogen for bivalve molluscs reared in a hatchery.</title>
        <authorList>
            <person name="Dubert J."/>
            <person name="Romalde J.L."/>
            <person name="Prado S."/>
            <person name="Barja J.L."/>
        </authorList>
    </citation>
    <scope>NUCLEOTIDE SEQUENCE [LARGE SCALE GENOMIC DNA]</scope>
    <source>
        <strain evidence="3 4">605</strain>
    </source>
</reference>
<comment type="caution">
    <text evidence="3">The sequence shown here is derived from an EMBL/GenBank/DDBJ whole genome shotgun (WGS) entry which is preliminary data.</text>
</comment>
<feature type="transmembrane region" description="Helical" evidence="1">
    <location>
        <begin position="123"/>
        <end position="146"/>
    </location>
</feature>
<name>A0A177Y289_9VIBR</name>
<keyword evidence="1" id="KW-1133">Transmembrane helix</keyword>
<keyword evidence="2" id="KW-0732">Signal</keyword>
<sequence length="205" mass="22383">MKLTFGVILSLWACLVFAEPIEEARENAFINVNMMLELDGIEGAIQDTRQSLDQVGVALNSIAQSGNLNDEQQQLLTDTVDNLNQLVVLSKQSVAAMPGAFEHSRQTVATESERFLNDLRSQILLVIGVIGLVIVLVIAAIAWLILRPMQETLVRATQNISSMAGAIKTTAQALDSISNQQQEIAKRLELVGDHNSDNQSDSNKN</sequence>
<keyword evidence="1" id="KW-0472">Membrane</keyword>
<keyword evidence="1" id="KW-0812">Transmembrane</keyword>
<dbReference type="AlphaFoldDB" id="A0A177Y289"/>
<proteinExistence type="predicted"/>
<accession>A0A177Y289</accession>
<feature type="chain" id="PRO_5008079421" description="GTP-binding protein" evidence="2">
    <location>
        <begin position="19"/>
        <end position="205"/>
    </location>
</feature>
<evidence type="ECO:0000256" key="1">
    <source>
        <dbReference type="SAM" id="Phobius"/>
    </source>
</evidence>
<feature type="signal peptide" evidence="2">
    <location>
        <begin position="1"/>
        <end position="18"/>
    </location>
</feature>
<evidence type="ECO:0000313" key="3">
    <source>
        <dbReference type="EMBL" id="OAJ94989.1"/>
    </source>
</evidence>
<protein>
    <recommendedName>
        <fullName evidence="5">GTP-binding protein</fullName>
    </recommendedName>
</protein>
<dbReference type="Proteomes" id="UP000078406">
    <property type="component" value="Unassembled WGS sequence"/>
</dbReference>
<dbReference type="RefSeq" id="WP_054961010.1">
    <property type="nucleotide sequence ID" value="NZ_LLEI02000021.1"/>
</dbReference>
<organism evidence="3 4">
    <name type="scientific">Vibrio bivalvicida</name>
    <dbReference type="NCBI Taxonomy" id="1276888"/>
    <lineage>
        <taxon>Bacteria</taxon>
        <taxon>Pseudomonadati</taxon>
        <taxon>Pseudomonadota</taxon>
        <taxon>Gammaproteobacteria</taxon>
        <taxon>Vibrionales</taxon>
        <taxon>Vibrionaceae</taxon>
        <taxon>Vibrio</taxon>
        <taxon>Vibrio oreintalis group</taxon>
    </lineage>
</organism>
<evidence type="ECO:0000256" key="2">
    <source>
        <dbReference type="SAM" id="SignalP"/>
    </source>
</evidence>
<evidence type="ECO:0008006" key="5">
    <source>
        <dbReference type="Google" id="ProtNLM"/>
    </source>
</evidence>
<dbReference type="EMBL" id="LLEI02000021">
    <property type="protein sequence ID" value="OAJ94989.1"/>
    <property type="molecule type" value="Genomic_DNA"/>
</dbReference>